<evidence type="ECO:0000313" key="2">
    <source>
        <dbReference type="EMBL" id="KAA0875827.1"/>
    </source>
</evidence>
<reference evidence="2 3" key="1">
    <citation type="submission" date="2019-03" db="EMBL/GenBank/DDBJ databases">
        <title>Nitrincola sp. nov. isolated from an Indian soda lake.</title>
        <authorList>
            <person name="Joshi A."/>
            <person name="Thite S.V."/>
            <person name="Joseph N."/>
            <person name="Dhotre D."/>
            <person name="Moorthy M."/>
            <person name="Shouche Y.S."/>
        </authorList>
    </citation>
    <scope>NUCLEOTIDE SEQUENCE [LARGE SCALE GENOMIC DNA]</scope>
    <source>
        <strain evidence="2 3">MEB193</strain>
    </source>
</reference>
<keyword evidence="3" id="KW-1185">Reference proteome</keyword>
<name>A0A5A9W509_9GAMM</name>
<comment type="caution">
    <text evidence="2">The sequence shown here is derived from an EMBL/GenBank/DDBJ whole genome shotgun (WGS) entry which is preliminary data.</text>
</comment>
<accession>A0A5A9W509</accession>
<dbReference type="Proteomes" id="UP000325302">
    <property type="component" value="Unassembled WGS sequence"/>
</dbReference>
<keyword evidence="1" id="KW-0472">Membrane</keyword>
<dbReference type="EMBL" id="SMRS01000002">
    <property type="protein sequence ID" value="KAA0875827.1"/>
    <property type="molecule type" value="Genomic_DNA"/>
</dbReference>
<evidence type="ECO:0000256" key="1">
    <source>
        <dbReference type="SAM" id="Phobius"/>
    </source>
</evidence>
<organism evidence="2 3">
    <name type="scientific">Nitrincola tapanii</name>
    <dbReference type="NCBI Taxonomy" id="1708751"/>
    <lineage>
        <taxon>Bacteria</taxon>
        <taxon>Pseudomonadati</taxon>
        <taxon>Pseudomonadota</taxon>
        <taxon>Gammaproteobacteria</taxon>
        <taxon>Oceanospirillales</taxon>
        <taxon>Oceanospirillaceae</taxon>
        <taxon>Nitrincola</taxon>
    </lineage>
</organism>
<keyword evidence="1" id="KW-1133">Transmembrane helix</keyword>
<dbReference type="RefSeq" id="WP_149390131.1">
    <property type="nucleotide sequence ID" value="NZ_SMRS01000002.1"/>
</dbReference>
<dbReference type="AlphaFoldDB" id="A0A5A9W509"/>
<sequence>MEWFISIVVMLSIIGSLMYVMPSPRERMQSAMRLHARQLGFSVQLVQLELPRAKGELEPQKIRIPVYRSLRPQLSSEAKDTWRTWQVCRVENVANQGLLPGWSWKLGEGCLQMAELDQLNALLEQLPASVLALESTPIHFSVFWRESGGVEGLDALHSLIQPRVQAKW</sequence>
<dbReference type="OrthoDB" id="5735634at2"/>
<protein>
    <submittedName>
        <fullName evidence="2">Uncharacterized protein</fullName>
    </submittedName>
</protein>
<keyword evidence="1" id="KW-0812">Transmembrane</keyword>
<gene>
    <name evidence="2" type="ORF">E1H14_03845</name>
</gene>
<proteinExistence type="predicted"/>
<feature type="transmembrane region" description="Helical" evidence="1">
    <location>
        <begin position="6"/>
        <end position="23"/>
    </location>
</feature>
<evidence type="ECO:0000313" key="3">
    <source>
        <dbReference type="Proteomes" id="UP000325302"/>
    </source>
</evidence>